<protein>
    <submittedName>
        <fullName evidence="1">Uncharacterized protein</fullName>
    </submittedName>
</protein>
<gene>
    <name evidence="1" type="ORF">B7463_g2382</name>
</gene>
<dbReference type="SUPFAM" id="SSF48264">
    <property type="entry name" value="Cytochrome P450"/>
    <property type="match status" value="1"/>
</dbReference>
<dbReference type="STRING" id="5539.A0A3E2HKP7"/>
<dbReference type="GO" id="GO:0020037">
    <property type="term" value="F:heme binding"/>
    <property type="evidence" value="ECO:0007669"/>
    <property type="project" value="InterPro"/>
</dbReference>
<feature type="non-terminal residue" evidence="1">
    <location>
        <position position="1"/>
    </location>
</feature>
<dbReference type="AlphaFoldDB" id="A0A3E2HKP7"/>
<keyword evidence="2" id="KW-1185">Reference proteome</keyword>
<evidence type="ECO:0000313" key="2">
    <source>
        <dbReference type="Proteomes" id="UP000258309"/>
    </source>
</evidence>
<accession>A0A3E2HKP7</accession>
<sequence length="100" mass="11164">MGRMNEGTTDIKIPGTNEIIPAGGLASYNTIDCHFNPKLYPEPMKWDPARFGDGRKEIEQEAYGYQSPNPEFIPPTTTLKELAPALPRNLYVKAVPKDKT</sequence>
<feature type="non-terminal residue" evidence="1">
    <location>
        <position position="100"/>
    </location>
</feature>
<reference evidence="1 2" key="1">
    <citation type="submission" date="2018-05" db="EMBL/GenBank/DDBJ databases">
        <title>Draft genome sequence of Scytalidium lignicola DSM 105466, a ubiquitous saprotrophic fungus.</title>
        <authorList>
            <person name="Buettner E."/>
            <person name="Gebauer A.M."/>
            <person name="Hofrichter M."/>
            <person name="Liers C."/>
            <person name="Kellner H."/>
        </authorList>
    </citation>
    <scope>NUCLEOTIDE SEQUENCE [LARGE SCALE GENOMIC DNA]</scope>
    <source>
        <strain evidence="1 2">DSM 105466</strain>
    </source>
</reference>
<name>A0A3E2HKP7_SCYLI</name>
<dbReference type="EMBL" id="NCSJ02000027">
    <property type="protein sequence ID" value="RFU33956.1"/>
    <property type="molecule type" value="Genomic_DNA"/>
</dbReference>
<dbReference type="GO" id="GO:0004497">
    <property type="term" value="F:monooxygenase activity"/>
    <property type="evidence" value="ECO:0007669"/>
    <property type="project" value="InterPro"/>
</dbReference>
<organism evidence="1 2">
    <name type="scientific">Scytalidium lignicola</name>
    <name type="common">Hyphomycete</name>
    <dbReference type="NCBI Taxonomy" id="5539"/>
    <lineage>
        <taxon>Eukaryota</taxon>
        <taxon>Fungi</taxon>
        <taxon>Dikarya</taxon>
        <taxon>Ascomycota</taxon>
        <taxon>Pezizomycotina</taxon>
        <taxon>Leotiomycetes</taxon>
        <taxon>Leotiomycetes incertae sedis</taxon>
        <taxon>Scytalidium</taxon>
    </lineage>
</organism>
<comment type="caution">
    <text evidence="1">The sequence shown here is derived from an EMBL/GenBank/DDBJ whole genome shotgun (WGS) entry which is preliminary data.</text>
</comment>
<dbReference type="InterPro" id="IPR036396">
    <property type="entry name" value="Cyt_P450_sf"/>
</dbReference>
<dbReference type="InterPro" id="IPR001128">
    <property type="entry name" value="Cyt_P450"/>
</dbReference>
<proteinExistence type="predicted"/>
<dbReference type="GO" id="GO:0005506">
    <property type="term" value="F:iron ion binding"/>
    <property type="evidence" value="ECO:0007669"/>
    <property type="project" value="InterPro"/>
</dbReference>
<dbReference type="Pfam" id="PF00067">
    <property type="entry name" value="p450"/>
    <property type="match status" value="1"/>
</dbReference>
<dbReference type="GO" id="GO:0016705">
    <property type="term" value="F:oxidoreductase activity, acting on paired donors, with incorporation or reduction of molecular oxygen"/>
    <property type="evidence" value="ECO:0007669"/>
    <property type="project" value="InterPro"/>
</dbReference>
<evidence type="ECO:0000313" key="1">
    <source>
        <dbReference type="EMBL" id="RFU33956.1"/>
    </source>
</evidence>
<dbReference type="Proteomes" id="UP000258309">
    <property type="component" value="Unassembled WGS sequence"/>
</dbReference>
<dbReference type="Gene3D" id="1.10.630.10">
    <property type="entry name" value="Cytochrome P450"/>
    <property type="match status" value="1"/>
</dbReference>
<dbReference type="OrthoDB" id="1055148at2759"/>